<reference evidence="1 2" key="1">
    <citation type="journal article" date="2019" name="Int. J. Syst. Evol. Microbiol.">
        <title>The Global Catalogue of Microorganisms (GCM) 10K type strain sequencing project: providing services to taxonomists for standard genome sequencing and annotation.</title>
        <authorList>
            <consortium name="The Broad Institute Genomics Platform"/>
            <consortium name="The Broad Institute Genome Sequencing Center for Infectious Disease"/>
            <person name="Wu L."/>
            <person name="Ma J."/>
        </authorList>
    </citation>
    <scope>NUCLEOTIDE SEQUENCE [LARGE SCALE GENOMIC DNA]</scope>
    <source>
        <strain evidence="1 2">JCM 15896</strain>
    </source>
</reference>
<evidence type="ECO:0000313" key="1">
    <source>
        <dbReference type="EMBL" id="GAA0853778.1"/>
    </source>
</evidence>
<proteinExistence type="predicted"/>
<protein>
    <submittedName>
        <fullName evidence="1">DUF6065 family protein</fullName>
    </submittedName>
</protein>
<keyword evidence="2" id="KW-1185">Reference proteome</keyword>
<evidence type="ECO:0000313" key="2">
    <source>
        <dbReference type="Proteomes" id="UP001500359"/>
    </source>
</evidence>
<gene>
    <name evidence="1" type="ORF">GCM10009114_07370</name>
</gene>
<accession>A0ABN1LE26</accession>
<dbReference type="Proteomes" id="UP001500359">
    <property type="component" value="Unassembled WGS sequence"/>
</dbReference>
<organism evidence="1 2">
    <name type="scientific">Aliiglaciecola litoralis</name>
    <dbReference type="NCBI Taxonomy" id="582857"/>
    <lineage>
        <taxon>Bacteria</taxon>
        <taxon>Pseudomonadati</taxon>
        <taxon>Pseudomonadota</taxon>
        <taxon>Gammaproteobacteria</taxon>
        <taxon>Alteromonadales</taxon>
        <taxon>Alteromonadaceae</taxon>
        <taxon>Aliiglaciecola</taxon>
    </lineage>
</organism>
<comment type="caution">
    <text evidence="1">The sequence shown here is derived from an EMBL/GenBank/DDBJ whole genome shotgun (WGS) entry which is preliminary data.</text>
</comment>
<dbReference type="Pfam" id="PF19541">
    <property type="entry name" value="DUF6065"/>
    <property type="match status" value="1"/>
</dbReference>
<name>A0ABN1LE26_9ALTE</name>
<sequence length="275" mass="31545">MEISMNHNSETASPLSIPENRIHAYVIPGVKRDVSKMIRPCTATRDWMDATPARYAYRCIPLTAANTMGWELLNPVDVEISWSGLENGDRLNIKPAKHDPFAPVPHFGSGTVTWYLPFLFRTPPEYGLLISGPANHDKQSITPLDAFVRTDWVPFPFTMNWRITQADTPITFAAGEPICRIMPFPLTLLNEMQMEFHDLGEDPVFMQKVKEWESNRQRNYQKQKEAEASWAAQGKKPELKELWNSQYAKGQGSEIGKIKHQNVYKCHEPDDMRKK</sequence>
<dbReference type="InterPro" id="IPR045709">
    <property type="entry name" value="DUF6065"/>
</dbReference>
<dbReference type="EMBL" id="BAAAFD010000002">
    <property type="protein sequence ID" value="GAA0853778.1"/>
    <property type="molecule type" value="Genomic_DNA"/>
</dbReference>